<protein>
    <submittedName>
        <fullName evidence="7">MerR family transcriptional regulator</fullName>
    </submittedName>
</protein>
<evidence type="ECO:0000259" key="6">
    <source>
        <dbReference type="PROSITE" id="PS50937"/>
    </source>
</evidence>
<evidence type="ECO:0000256" key="4">
    <source>
        <dbReference type="ARBA" id="ARBA00023163"/>
    </source>
</evidence>
<dbReference type="InterPro" id="IPR047057">
    <property type="entry name" value="MerR_fam"/>
</dbReference>
<evidence type="ECO:0000313" key="8">
    <source>
        <dbReference type="Proteomes" id="UP001597120"/>
    </source>
</evidence>
<feature type="compositionally biased region" description="Basic and acidic residues" evidence="5">
    <location>
        <begin position="81"/>
        <end position="98"/>
    </location>
</feature>
<evidence type="ECO:0000256" key="5">
    <source>
        <dbReference type="SAM" id="MobiDB-lite"/>
    </source>
</evidence>
<keyword evidence="4" id="KW-0804">Transcription</keyword>
<dbReference type="InterPro" id="IPR009061">
    <property type="entry name" value="DNA-bd_dom_put_sf"/>
</dbReference>
<dbReference type="PANTHER" id="PTHR30204">
    <property type="entry name" value="REDOX-CYCLING DRUG-SENSING TRANSCRIPTIONAL ACTIVATOR SOXR"/>
    <property type="match status" value="1"/>
</dbReference>
<organism evidence="7 8">
    <name type="scientific">Paenibacillus residui</name>
    <dbReference type="NCBI Taxonomy" id="629724"/>
    <lineage>
        <taxon>Bacteria</taxon>
        <taxon>Bacillati</taxon>
        <taxon>Bacillota</taxon>
        <taxon>Bacilli</taxon>
        <taxon>Bacillales</taxon>
        <taxon>Paenibacillaceae</taxon>
        <taxon>Paenibacillus</taxon>
    </lineage>
</organism>
<keyword evidence="2" id="KW-0805">Transcription regulation</keyword>
<dbReference type="PANTHER" id="PTHR30204:SF65">
    <property type="entry name" value="HTH-TYPE TRANSCRIPTIONAL REGULATOR TNRA"/>
    <property type="match status" value="1"/>
</dbReference>
<evidence type="ECO:0000313" key="7">
    <source>
        <dbReference type="EMBL" id="MFD0872525.1"/>
    </source>
</evidence>
<evidence type="ECO:0000256" key="1">
    <source>
        <dbReference type="ARBA" id="ARBA00022491"/>
    </source>
</evidence>
<comment type="caution">
    <text evidence="7">The sequence shown here is derived from an EMBL/GenBank/DDBJ whole genome shotgun (WGS) entry which is preliminary data.</text>
</comment>
<keyword evidence="3" id="KW-0238">DNA-binding</keyword>
<gene>
    <name evidence="7" type="ORF">ACFQ03_25710</name>
</gene>
<dbReference type="SUPFAM" id="SSF46955">
    <property type="entry name" value="Putative DNA-binding domain"/>
    <property type="match status" value="1"/>
</dbReference>
<dbReference type="SMART" id="SM00422">
    <property type="entry name" value="HTH_MERR"/>
    <property type="match status" value="1"/>
</dbReference>
<name>A0ABW3DK19_9BACL</name>
<dbReference type="EMBL" id="JBHTIU010000110">
    <property type="protein sequence ID" value="MFD0872525.1"/>
    <property type="molecule type" value="Genomic_DNA"/>
</dbReference>
<accession>A0ABW3DK19</accession>
<evidence type="ECO:0000256" key="2">
    <source>
        <dbReference type="ARBA" id="ARBA00023015"/>
    </source>
</evidence>
<evidence type="ECO:0000256" key="3">
    <source>
        <dbReference type="ARBA" id="ARBA00023125"/>
    </source>
</evidence>
<dbReference type="CDD" id="cd01105">
    <property type="entry name" value="HTH_GlnR-like"/>
    <property type="match status" value="1"/>
</dbReference>
<proteinExistence type="predicted"/>
<feature type="region of interest" description="Disordered" evidence="5">
    <location>
        <begin position="81"/>
        <end position="101"/>
    </location>
</feature>
<dbReference type="Gene3D" id="1.10.1660.10">
    <property type="match status" value="1"/>
</dbReference>
<feature type="domain" description="HTH merR-type" evidence="6">
    <location>
        <begin position="11"/>
        <end position="79"/>
    </location>
</feature>
<keyword evidence="1" id="KW-0678">Repressor</keyword>
<dbReference type="Proteomes" id="UP001597120">
    <property type="component" value="Unassembled WGS sequence"/>
</dbReference>
<dbReference type="PROSITE" id="PS50937">
    <property type="entry name" value="HTH_MERR_2"/>
    <property type="match status" value="1"/>
</dbReference>
<sequence>MSDAIRRNMALFPMRIVMQLTDLSARQIRYYEQHELVKPVRTDSNQRLFSFNDVERLLEIKKHLEKGINIAGIKRMIHQAADGERMGREPSALKRQEPTDPQLHRLLKQQLNGGNRLDQVSLNQGDISTYFKR</sequence>
<dbReference type="RefSeq" id="WP_144933499.1">
    <property type="nucleotide sequence ID" value="NZ_JBHTIU010000110.1"/>
</dbReference>
<dbReference type="Pfam" id="PF13411">
    <property type="entry name" value="MerR_1"/>
    <property type="match status" value="1"/>
</dbReference>
<dbReference type="InterPro" id="IPR000551">
    <property type="entry name" value="MerR-type_HTH_dom"/>
</dbReference>
<keyword evidence="8" id="KW-1185">Reference proteome</keyword>
<reference evidence="8" key="1">
    <citation type="journal article" date="2019" name="Int. J. Syst. Evol. Microbiol.">
        <title>The Global Catalogue of Microorganisms (GCM) 10K type strain sequencing project: providing services to taxonomists for standard genome sequencing and annotation.</title>
        <authorList>
            <consortium name="The Broad Institute Genomics Platform"/>
            <consortium name="The Broad Institute Genome Sequencing Center for Infectious Disease"/>
            <person name="Wu L."/>
            <person name="Ma J."/>
        </authorList>
    </citation>
    <scope>NUCLEOTIDE SEQUENCE [LARGE SCALE GENOMIC DNA]</scope>
    <source>
        <strain evidence="8">CCUG 57263</strain>
    </source>
</reference>